<evidence type="ECO:0000313" key="5">
    <source>
        <dbReference type="Proteomes" id="UP000887565"/>
    </source>
</evidence>
<dbReference type="InterPro" id="IPR006671">
    <property type="entry name" value="Cyclin_N"/>
</dbReference>
<dbReference type="CDD" id="cd20533">
    <property type="entry name" value="CYCLIN_CCNL_rpt2"/>
    <property type="match status" value="1"/>
</dbReference>
<organism evidence="5 6">
    <name type="scientific">Romanomermis culicivorax</name>
    <name type="common">Nematode worm</name>
    <dbReference type="NCBI Taxonomy" id="13658"/>
    <lineage>
        <taxon>Eukaryota</taxon>
        <taxon>Metazoa</taxon>
        <taxon>Ecdysozoa</taxon>
        <taxon>Nematoda</taxon>
        <taxon>Enoplea</taxon>
        <taxon>Dorylaimia</taxon>
        <taxon>Mermithida</taxon>
        <taxon>Mermithoidea</taxon>
        <taxon>Mermithidae</taxon>
        <taxon>Romanomermis</taxon>
    </lineage>
</organism>
<dbReference type="InterPro" id="IPR043198">
    <property type="entry name" value="Cyclin/Ssn8"/>
</dbReference>
<dbReference type="SMART" id="SM00385">
    <property type="entry name" value="CYCLIN"/>
    <property type="match status" value="2"/>
</dbReference>
<accession>A0A915JPE0</accession>
<feature type="compositionally biased region" description="Polar residues" evidence="3">
    <location>
        <begin position="81"/>
        <end position="100"/>
    </location>
</feature>
<dbReference type="GO" id="GO:0006357">
    <property type="term" value="P:regulation of transcription by RNA polymerase II"/>
    <property type="evidence" value="ECO:0007669"/>
    <property type="project" value="InterPro"/>
</dbReference>
<dbReference type="Proteomes" id="UP000887565">
    <property type="component" value="Unplaced"/>
</dbReference>
<dbReference type="PANTHER" id="PTHR10026">
    <property type="entry name" value="CYCLIN"/>
    <property type="match status" value="1"/>
</dbReference>
<feature type="compositionally biased region" description="Acidic residues" evidence="3">
    <location>
        <begin position="549"/>
        <end position="558"/>
    </location>
</feature>
<feature type="compositionally biased region" description="Basic residues" evidence="3">
    <location>
        <begin position="585"/>
        <end position="610"/>
    </location>
</feature>
<feature type="compositionally biased region" description="Low complexity" evidence="3">
    <location>
        <begin position="437"/>
        <end position="450"/>
    </location>
</feature>
<evidence type="ECO:0000259" key="4">
    <source>
        <dbReference type="SMART" id="SM00385"/>
    </source>
</evidence>
<feature type="domain" description="Cyclin-like" evidence="4">
    <location>
        <begin position="177"/>
        <end position="294"/>
    </location>
</feature>
<protein>
    <submittedName>
        <fullName evidence="6">Cyclin-like domain-containing protein</fullName>
    </submittedName>
</protein>
<comment type="similarity">
    <text evidence="2">Belongs to the cyclin family.</text>
</comment>
<feature type="domain" description="Cyclin-like" evidence="4">
    <location>
        <begin position="307"/>
        <end position="397"/>
    </location>
</feature>
<evidence type="ECO:0000313" key="6">
    <source>
        <dbReference type="WBParaSite" id="nRc.2.0.1.t27958-RA"/>
    </source>
</evidence>
<feature type="region of interest" description="Disordered" evidence="3">
    <location>
        <begin position="432"/>
        <end position="627"/>
    </location>
</feature>
<evidence type="ECO:0000256" key="1">
    <source>
        <dbReference type="ARBA" id="ARBA00023127"/>
    </source>
</evidence>
<dbReference type="PIRSF" id="PIRSF036580">
    <property type="entry name" value="Cyclin_L"/>
    <property type="match status" value="1"/>
</dbReference>
<feature type="compositionally biased region" description="Low complexity" evidence="3">
    <location>
        <begin position="13"/>
        <end position="68"/>
    </location>
</feature>
<keyword evidence="1 2" id="KW-0195">Cyclin</keyword>
<dbReference type="WBParaSite" id="nRc.2.0.1.t27958-RA">
    <property type="protein sequence ID" value="nRc.2.0.1.t27958-RA"/>
    <property type="gene ID" value="nRc.2.0.1.g27958"/>
</dbReference>
<sequence length="627" mass="70873">MALVDMPRSKIGAASSSSSKYNQNSLKSSSSASKLAAPLPKPSSSSAIDVQSSVAAVSSKKSSPSTTTDRSRETKRRRSPPLSSSTKETGNTAASNVSGNDSAAKASSDAVAAPCTAGVSAPLIFNPDYPNMPRLYRKVEINLENSLLHEDKLNNAPSLQDGMSSDLEQDLRFLGCELIQSASIMLKLPQVAAATGQILYQRFYYSKSFVRYFFEVHTAMACINLASKIEEAPRRVRDVVNVFHHLRQLYRIRQLEKRANSKKLENRRPAPMMVDSKYSALKNDVIKAERRVLKELGFCVHVKHPHKLIPTYMRALNAEDNQALAQKSWNYMNDSLRSDIFLRFSPETVACACIHLAWLNLQIPIPKVVMPSNSTVLNWWQLFTDDDVPDVSLSLLKLYAYRKKKLSWDELESKVNKLRQRLIEKQAADKITGGIENTPNPYAASAPNAPIVKKTADTSSLTKSNDKEKAKRENSSENDRRRNNDQIKQDDEIVDRQRGSPRSYSSSRKKLKSSPKSRESRKLAKKERNKSKENNRDRSTIRPVAVIPIDDEIEEDFEAPPVKRRTKMMNGNSIDDCERYENRNYYRKSPRSPSRHRDKSSKKYHSRSRSRSPPSQYKRSKGGDLKR</sequence>
<evidence type="ECO:0000256" key="2">
    <source>
        <dbReference type="RuleBase" id="RU000383"/>
    </source>
</evidence>
<feature type="compositionally biased region" description="Basic and acidic residues" evidence="3">
    <location>
        <begin position="464"/>
        <end position="498"/>
    </location>
</feature>
<reference evidence="6" key="1">
    <citation type="submission" date="2022-11" db="UniProtKB">
        <authorList>
            <consortium name="WormBaseParasite"/>
        </authorList>
    </citation>
    <scope>IDENTIFICATION</scope>
</reference>
<dbReference type="Gene3D" id="1.10.472.10">
    <property type="entry name" value="Cyclin-like"/>
    <property type="match status" value="2"/>
</dbReference>
<proteinExistence type="inferred from homology"/>
<dbReference type="SUPFAM" id="SSF47954">
    <property type="entry name" value="Cyclin-like"/>
    <property type="match status" value="2"/>
</dbReference>
<feature type="compositionally biased region" description="Basic and acidic residues" evidence="3">
    <location>
        <begin position="530"/>
        <end position="540"/>
    </location>
</feature>
<evidence type="ECO:0000256" key="3">
    <source>
        <dbReference type="SAM" id="MobiDB-lite"/>
    </source>
</evidence>
<dbReference type="InterPro" id="IPR036915">
    <property type="entry name" value="Cyclin-like_sf"/>
</dbReference>
<feature type="region of interest" description="Disordered" evidence="3">
    <location>
        <begin position="1"/>
        <end position="102"/>
    </location>
</feature>
<dbReference type="InterPro" id="IPR013763">
    <property type="entry name" value="Cyclin-like_dom"/>
</dbReference>
<name>A0A915JPE0_ROMCU</name>
<dbReference type="AlphaFoldDB" id="A0A915JPE0"/>
<dbReference type="GO" id="GO:0016538">
    <property type="term" value="F:cyclin-dependent protein serine/threonine kinase regulator activity"/>
    <property type="evidence" value="ECO:0007669"/>
    <property type="project" value="InterPro"/>
</dbReference>
<dbReference type="Pfam" id="PF00134">
    <property type="entry name" value="Cyclin_N"/>
    <property type="match status" value="1"/>
</dbReference>
<keyword evidence="5" id="KW-1185">Reference proteome</keyword>